<evidence type="ECO:0000256" key="1">
    <source>
        <dbReference type="SAM" id="MobiDB-lite"/>
    </source>
</evidence>
<evidence type="ECO:0000313" key="2">
    <source>
        <dbReference type="EMBL" id="CAI8025117.1"/>
    </source>
</evidence>
<sequence length="120" mass="12359">MVVRAAFRSCAEAPTSRWSDSSSGSRCLRQERDSTLNSISAPGLRRGRLCSANCRASACSGTPAVWQSAAPRLPGRSRTATPRGECSGCPIPPAPPLSPGRLHPPASASAGRSPASCAVQ</sequence>
<organism evidence="2 3">
    <name type="scientific">Geodia barretti</name>
    <name type="common">Barrett's horny sponge</name>
    <dbReference type="NCBI Taxonomy" id="519541"/>
    <lineage>
        <taxon>Eukaryota</taxon>
        <taxon>Metazoa</taxon>
        <taxon>Porifera</taxon>
        <taxon>Demospongiae</taxon>
        <taxon>Heteroscleromorpha</taxon>
        <taxon>Tetractinellida</taxon>
        <taxon>Astrophorina</taxon>
        <taxon>Geodiidae</taxon>
        <taxon>Geodia</taxon>
    </lineage>
</organism>
<feature type="region of interest" description="Disordered" evidence="1">
    <location>
        <begin position="9"/>
        <end position="32"/>
    </location>
</feature>
<protein>
    <submittedName>
        <fullName evidence="2">Uncharacterized protein</fullName>
    </submittedName>
</protein>
<dbReference type="Proteomes" id="UP001174909">
    <property type="component" value="Unassembled WGS sequence"/>
</dbReference>
<feature type="region of interest" description="Disordered" evidence="1">
    <location>
        <begin position="68"/>
        <end position="120"/>
    </location>
</feature>
<accession>A0AA35S9S1</accession>
<keyword evidence="3" id="KW-1185">Reference proteome</keyword>
<proteinExistence type="predicted"/>
<reference evidence="2" key="1">
    <citation type="submission" date="2023-03" db="EMBL/GenBank/DDBJ databases">
        <authorList>
            <person name="Steffen K."/>
            <person name="Cardenas P."/>
        </authorList>
    </citation>
    <scope>NUCLEOTIDE SEQUENCE</scope>
</reference>
<name>A0AA35S9S1_GEOBA</name>
<dbReference type="AlphaFoldDB" id="A0AA35S9S1"/>
<feature type="compositionally biased region" description="Low complexity" evidence="1">
    <location>
        <begin position="104"/>
        <end position="120"/>
    </location>
</feature>
<comment type="caution">
    <text evidence="2">The sequence shown here is derived from an EMBL/GenBank/DDBJ whole genome shotgun (WGS) entry which is preliminary data.</text>
</comment>
<feature type="compositionally biased region" description="Low complexity" evidence="1">
    <location>
        <begin position="16"/>
        <end position="25"/>
    </location>
</feature>
<gene>
    <name evidence="2" type="ORF">GBAR_LOCUS14542</name>
</gene>
<evidence type="ECO:0000313" key="3">
    <source>
        <dbReference type="Proteomes" id="UP001174909"/>
    </source>
</evidence>
<dbReference type="EMBL" id="CASHTH010002120">
    <property type="protein sequence ID" value="CAI8025117.1"/>
    <property type="molecule type" value="Genomic_DNA"/>
</dbReference>